<feature type="chain" id="PRO_5043427952" evidence="6">
    <location>
        <begin position="20"/>
        <end position="400"/>
    </location>
</feature>
<sequence length="400" mass="45040">MLLIIFTFHLLLIIEKYSTETVSQNYEADIVAIFVSESELQLNVQSLQAAVTLAVDDVNKLYPNIKFNLKLKNDSKTCFNNNAGVLAAEEYYLSRVTAFIGPACSRALDPVGRMASHWNVPIYTAGGIDTLFSAKNIFNTLTRISFSIDQVTKFLLNWQHIAIFVDESESSETILRRSFSETVRDSNYQIYPIYKEFLSSSLPNYKRMLLDASKGARAITEDIRINENGDREADYTLNDMDPDTANCNFFGSRQLYDKSENREINWAGNIGPPLDVPHCGFTGNAPECLPTGAATTLNIILPILFAVIMFITVIGIFAYRKIALEAKLADHWWKIEWSDLEFIDESHLGSSASFSRSHNRSTPTTVKVQTTVSLRKLHDSDLIVAYNVINNSLFLSNDYS</sequence>
<dbReference type="PANTHER" id="PTHR44755:SF8">
    <property type="entry name" value="RECEPTOR LIGAND BINDING REGION DOMAIN-CONTAINING PROTEIN"/>
    <property type="match status" value="1"/>
</dbReference>
<dbReference type="InterPro" id="IPR001828">
    <property type="entry name" value="ANF_lig-bd_rcpt"/>
</dbReference>
<dbReference type="Gene3D" id="3.40.50.2300">
    <property type="match status" value="2"/>
</dbReference>
<evidence type="ECO:0000256" key="4">
    <source>
        <dbReference type="ARBA" id="ARBA00023136"/>
    </source>
</evidence>
<evidence type="ECO:0000256" key="6">
    <source>
        <dbReference type="SAM" id="SignalP"/>
    </source>
</evidence>
<organism evidence="8 9">
    <name type="scientific">Caerostris extrusa</name>
    <name type="common">Bark spider</name>
    <name type="synonym">Caerostris bankana</name>
    <dbReference type="NCBI Taxonomy" id="172846"/>
    <lineage>
        <taxon>Eukaryota</taxon>
        <taxon>Metazoa</taxon>
        <taxon>Ecdysozoa</taxon>
        <taxon>Arthropoda</taxon>
        <taxon>Chelicerata</taxon>
        <taxon>Arachnida</taxon>
        <taxon>Araneae</taxon>
        <taxon>Araneomorphae</taxon>
        <taxon>Entelegynae</taxon>
        <taxon>Araneoidea</taxon>
        <taxon>Araneidae</taxon>
        <taxon>Caerostris</taxon>
    </lineage>
</organism>
<keyword evidence="8" id="KW-0675">Receptor</keyword>
<evidence type="ECO:0000256" key="5">
    <source>
        <dbReference type="SAM" id="Phobius"/>
    </source>
</evidence>
<name>A0AAV4XPP0_CAEEX</name>
<dbReference type="InterPro" id="IPR028082">
    <property type="entry name" value="Peripla_BP_I"/>
</dbReference>
<dbReference type="GO" id="GO:0016020">
    <property type="term" value="C:membrane"/>
    <property type="evidence" value="ECO:0007669"/>
    <property type="project" value="UniProtKB-SubCell"/>
</dbReference>
<keyword evidence="6" id="KW-0732">Signal</keyword>
<keyword evidence="4 5" id="KW-0472">Membrane</keyword>
<feature type="signal peptide" evidence="6">
    <location>
        <begin position="1"/>
        <end position="19"/>
    </location>
</feature>
<evidence type="ECO:0000259" key="7">
    <source>
        <dbReference type="Pfam" id="PF01094"/>
    </source>
</evidence>
<keyword evidence="2 5" id="KW-0812">Transmembrane</keyword>
<evidence type="ECO:0000256" key="3">
    <source>
        <dbReference type="ARBA" id="ARBA00022989"/>
    </source>
</evidence>
<keyword evidence="9" id="KW-1185">Reference proteome</keyword>
<dbReference type="InterPro" id="IPR052612">
    <property type="entry name" value="ANP_Clearance_Receptor"/>
</dbReference>
<accession>A0AAV4XPP0</accession>
<comment type="subcellular location">
    <subcellularLocation>
        <location evidence="1">Membrane</location>
    </subcellularLocation>
</comment>
<evidence type="ECO:0000256" key="2">
    <source>
        <dbReference type="ARBA" id="ARBA00022692"/>
    </source>
</evidence>
<reference evidence="8 9" key="1">
    <citation type="submission" date="2021-06" db="EMBL/GenBank/DDBJ databases">
        <title>Caerostris extrusa draft genome.</title>
        <authorList>
            <person name="Kono N."/>
            <person name="Arakawa K."/>
        </authorList>
    </citation>
    <scope>NUCLEOTIDE SEQUENCE [LARGE SCALE GENOMIC DNA]</scope>
</reference>
<comment type="caution">
    <text evidence="8">The sequence shown here is derived from an EMBL/GenBank/DDBJ whole genome shotgun (WGS) entry which is preliminary data.</text>
</comment>
<dbReference type="GO" id="GO:0007165">
    <property type="term" value="P:signal transduction"/>
    <property type="evidence" value="ECO:0007669"/>
    <property type="project" value="TreeGrafter"/>
</dbReference>
<evidence type="ECO:0000256" key="1">
    <source>
        <dbReference type="ARBA" id="ARBA00004370"/>
    </source>
</evidence>
<dbReference type="GO" id="GO:0038023">
    <property type="term" value="F:signaling receptor activity"/>
    <property type="evidence" value="ECO:0007669"/>
    <property type="project" value="TreeGrafter"/>
</dbReference>
<feature type="domain" description="Receptor ligand binding region" evidence="7">
    <location>
        <begin position="48"/>
        <end position="190"/>
    </location>
</feature>
<dbReference type="EMBL" id="BPLR01018030">
    <property type="protein sequence ID" value="GIY96308.1"/>
    <property type="molecule type" value="Genomic_DNA"/>
</dbReference>
<proteinExistence type="predicted"/>
<evidence type="ECO:0000313" key="9">
    <source>
        <dbReference type="Proteomes" id="UP001054945"/>
    </source>
</evidence>
<keyword evidence="3 5" id="KW-1133">Transmembrane helix</keyword>
<dbReference type="Proteomes" id="UP001054945">
    <property type="component" value="Unassembled WGS sequence"/>
</dbReference>
<dbReference type="AlphaFoldDB" id="A0AAV4XPP0"/>
<dbReference type="GO" id="GO:0017046">
    <property type="term" value="F:peptide hormone binding"/>
    <property type="evidence" value="ECO:0007669"/>
    <property type="project" value="TreeGrafter"/>
</dbReference>
<feature type="transmembrane region" description="Helical" evidence="5">
    <location>
        <begin position="299"/>
        <end position="319"/>
    </location>
</feature>
<evidence type="ECO:0000313" key="8">
    <source>
        <dbReference type="EMBL" id="GIY96308.1"/>
    </source>
</evidence>
<protein>
    <submittedName>
        <fullName evidence="8">Atrial natriuretic peptide receptor 3</fullName>
    </submittedName>
</protein>
<gene>
    <name evidence="8" type="primary">NPR3_1</name>
    <name evidence="8" type="ORF">CEXT_42971</name>
</gene>
<dbReference type="Pfam" id="PF01094">
    <property type="entry name" value="ANF_receptor"/>
    <property type="match status" value="1"/>
</dbReference>
<dbReference type="SUPFAM" id="SSF53822">
    <property type="entry name" value="Periplasmic binding protein-like I"/>
    <property type="match status" value="1"/>
</dbReference>
<dbReference type="PANTHER" id="PTHR44755">
    <property type="entry name" value="NATRIURETIC PEPTIDE RECEPTOR 3-RELATED"/>
    <property type="match status" value="1"/>
</dbReference>